<feature type="region of interest" description="Disordered" evidence="5">
    <location>
        <begin position="145"/>
        <end position="176"/>
    </location>
</feature>
<dbReference type="InterPro" id="IPR000679">
    <property type="entry name" value="Znf_GATA"/>
</dbReference>
<protein>
    <submittedName>
        <fullName evidence="7">GATA transcription factor 15</fullName>
    </submittedName>
</protein>
<comment type="caution">
    <text evidence="7">The sequence shown here is derived from an EMBL/GenBank/DDBJ whole genome shotgun (WGS) entry which is preliminary data.</text>
</comment>
<dbReference type="PROSITE" id="PS50114">
    <property type="entry name" value="GATA_ZN_FINGER_2"/>
    <property type="match status" value="1"/>
</dbReference>
<evidence type="ECO:0000313" key="7">
    <source>
        <dbReference type="EMBL" id="KAJ4782217.1"/>
    </source>
</evidence>
<dbReference type="InterPro" id="IPR052138">
    <property type="entry name" value="GATA_ZnFinger_Domain"/>
</dbReference>
<dbReference type="Pfam" id="PF00320">
    <property type="entry name" value="GATA"/>
    <property type="match status" value="1"/>
</dbReference>
<name>A0AAV8ETU7_9POAL</name>
<dbReference type="Gene3D" id="3.30.50.10">
    <property type="entry name" value="Erythroid Transcription Factor GATA-1, subunit A"/>
    <property type="match status" value="1"/>
</dbReference>
<dbReference type="EMBL" id="JAMFTS010000002">
    <property type="protein sequence ID" value="KAJ4789129.1"/>
    <property type="molecule type" value="Genomic_DNA"/>
</dbReference>
<evidence type="ECO:0000256" key="5">
    <source>
        <dbReference type="SAM" id="MobiDB-lite"/>
    </source>
</evidence>
<keyword evidence="2 4" id="KW-0863">Zinc-finger</keyword>
<feature type="domain" description="GATA-type" evidence="6">
    <location>
        <begin position="183"/>
        <end position="215"/>
    </location>
</feature>
<dbReference type="AlphaFoldDB" id="A0AAV8ETU7"/>
<dbReference type="InterPro" id="IPR013088">
    <property type="entry name" value="Znf_NHR/GATA"/>
</dbReference>
<evidence type="ECO:0000313" key="9">
    <source>
        <dbReference type="Proteomes" id="UP001140206"/>
    </source>
</evidence>
<dbReference type="Proteomes" id="UP001140206">
    <property type="component" value="Chromosome 2"/>
</dbReference>
<accession>A0AAV8ETU7</accession>
<dbReference type="Proteomes" id="UP001140206">
    <property type="component" value="Chromosome 3"/>
</dbReference>
<dbReference type="SUPFAM" id="SSF57716">
    <property type="entry name" value="Glucocorticoid receptor-like (DNA-binding domain)"/>
    <property type="match status" value="1"/>
</dbReference>
<evidence type="ECO:0000313" key="8">
    <source>
        <dbReference type="EMBL" id="KAJ4789129.1"/>
    </source>
</evidence>
<feature type="compositionally biased region" description="Polar residues" evidence="5">
    <location>
        <begin position="161"/>
        <end position="176"/>
    </location>
</feature>
<dbReference type="SMART" id="SM00401">
    <property type="entry name" value="ZnF_GATA"/>
    <property type="match status" value="1"/>
</dbReference>
<dbReference type="GO" id="GO:0006355">
    <property type="term" value="P:regulation of DNA-templated transcription"/>
    <property type="evidence" value="ECO:0007669"/>
    <property type="project" value="InterPro"/>
</dbReference>
<dbReference type="PANTHER" id="PTHR47255:SF4">
    <property type="entry name" value="GATA ZINC FINGER DOMAIN-CONTAINING PROTEIN 12"/>
    <property type="match status" value="1"/>
</dbReference>
<evidence type="ECO:0000256" key="1">
    <source>
        <dbReference type="ARBA" id="ARBA00022723"/>
    </source>
</evidence>
<dbReference type="PANTHER" id="PTHR47255">
    <property type="entry name" value="GATA TRANSCRIPTION FACTOR 22-RELATED"/>
    <property type="match status" value="1"/>
</dbReference>
<dbReference type="CDD" id="cd00202">
    <property type="entry name" value="ZnF_GATA"/>
    <property type="match status" value="1"/>
</dbReference>
<evidence type="ECO:0000259" key="6">
    <source>
        <dbReference type="PROSITE" id="PS50114"/>
    </source>
</evidence>
<organism evidence="7 9">
    <name type="scientific">Rhynchospora pubera</name>
    <dbReference type="NCBI Taxonomy" id="906938"/>
    <lineage>
        <taxon>Eukaryota</taxon>
        <taxon>Viridiplantae</taxon>
        <taxon>Streptophyta</taxon>
        <taxon>Embryophyta</taxon>
        <taxon>Tracheophyta</taxon>
        <taxon>Spermatophyta</taxon>
        <taxon>Magnoliopsida</taxon>
        <taxon>Liliopsida</taxon>
        <taxon>Poales</taxon>
        <taxon>Cyperaceae</taxon>
        <taxon>Cyperoideae</taxon>
        <taxon>Rhynchosporeae</taxon>
        <taxon>Rhynchospora</taxon>
    </lineage>
</organism>
<gene>
    <name evidence="8" type="ORF">LUZ62_040375</name>
    <name evidence="7" type="ORF">LUZ62_066474</name>
</gene>
<evidence type="ECO:0000256" key="3">
    <source>
        <dbReference type="ARBA" id="ARBA00022833"/>
    </source>
</evidence>
<sequence length="312" mass="34799">MSSALYMSHFPNFSLEGDQDQGPTLTLANDPSLIYPFVIDNSRDLEARVEHHDQREVLYPFLMNNSDDEERRVRDHDQKEINEHIFLAGSRTTSASASIPSIHGIMTDNKSDQQSLSGQFVTNHEFSQGQGQWMSSKVRIMRKMMDSGRSTEKKSKRTAAEANQQDQTTSDFNNSNPSNGIIRVCSACNTTKTPLWRSGPCGPKSLCNACGIRQRKARRAALAAANGGLVPIPAQTYKVKKDKRSADIDRTLPIKKRCKINTNNNVVSKQITAKDEVIIRLSKNFAFHRAFPQDETDAAILLMALSCSLVHS</sequence>
<dbReference type="GO" id="GO:0043565">
    <property type="term" value="F:sequence-specific DNA binding"/>
    <property type="evidence" value="ECO:0007669"/>
    <property type="project" value="InterPro"/>
</dbReference>
<keyword evidence="9" id="KW-1185">Reference proteome</keyword>
<evidence type="ECO:0000256" key="4">
    <source>
        <dbReference type="PROSITE-ProRule" id="PRU00094"/>
    </source>
</evidence>
<keyword evidence="3" id="KW-0862">Zinc</keyword>
<dbReference type="GO" id="GO:0008270">
    <property type="term" value="F:zinc ion binding"/>
    <property type="evidence" value="ECO:0007669"/>
    <property type="project" value="UniProtKB-KW"/>
</dbReference>
<reference evidence="7" key="1">
    <citation type="submission" date="2022-08" db="EMBL/GenBank/DDBJ databases">
        <authorList>
            <person name="Marques A."/>
        </authorList>
    </citation>
    <scope>NUCLEOTIDE SEQUENCE</scope>
    <source>
        <strain evidence="7">RhyPub2mFocal</strain>
        <tissue evidence="7">Leaves</tissue>
    </source>
</reference>
<dbReference type="EMBL" id="JAMFTS010000003">
    <property type="protein sequence ID" value="KAJ4782217.1"/>
    <property type="molecule type" value="Genomic_DNA"/>
</dbReference>
<proteinExistence type="predicted"/>
<evidence type="ECO:0000256" key="2">
    <source>
        <dbReference type="ARBA" id="ARBA00022771"/>
    </source>
</evidence>
<keyword evidence="1" id="KW-0479">Metal-binding</keyword>